<dbReference type="InterPro" id="IPR027417">
    <property type="entry name" value="P-loop_NTPase"/>
</dbReference>
<dbReference type="SMART" id="SM00178">
    <property type="entry name" value="SAR"/>
    <property type="match status" value="1"/>
</dbReference>
<feature type="compositionally biased region" description="Polar residues" evidence="3">
    <location>
        <begin position="236"/>
        <end position="245"/>
    </location>
</feature>
<dbReference type="Proteomes" id="UP001642483">
    <property type="component" value="Unassembled WGS sequence"/>
</dbReference>
<dbReference type="InterPro" id="IPR051995">
    <property type="entry name" value="Ciliary_GTPase"/>
</dbReference>
<evidence type="ECO:0000313" key="5">
    <source>
        <dbReference type="Proteomes" id="UP001642483"/>
    </source>
</evidence>
<dbReference type="SMART" id="SM00177">
    <property type="entry name" value="ARF"/>
    <property type="match status" value="1"/>
</dbReference>
<dbReference type="PANTHER" id="PTHR46090">
    <property type="entry name" value="ADP-RIBOSYLATION FACTOR-LIKE PROTEIN 13B"/>
    <property type="match status" value="1"/>
</dbReference>
<comment type="caution">
    <text evidence="4">The sequence shown here is derived from an EMBL/GenBank/DDBJ whole genome shotgun (WGS) entry which is preliminary data.</text>
</comment>
<evidence type="ECO:0000256" key="2">
    <source>
        <dbReference type="ARBA" id="ARBA00023134"/>
    </source>
</evidence>
<dbReference type="NCBIfam" id="TIGR00231">
    <property type="entry name" value="small_GTP"/>
    <property type="match status" value="1"/>
</dbReference>
<feature type="compositionally biased region" description="Polar residues" evidence="3">
    <location>
        <begin position="295"/>
        <end position="308"/>
    </location>
</feature>
<gene>
    <name evidence="4" type="ORF">CVLEPA_LOCUS19989</name>
</gene>
<feature type="region of interest" description="Disordered" evidence="3">
    <location>
        <begin position="268"/>
        <end position="468"/>
    </location>
</feature>
<dbReference type="Pfam" id="PF00025">
    <property type="entry name" value="Arf"/>
    <property type="match status" value="1"/>
</dbReference>
<accession>A0ABP0G7Z5</accession>
<feature type="compositionally biased region" description="Low complexity" evidence="3">
    <location>
        <begin position="421"/>
        <end position="433"/>
    </location>
</feature>
<reference evidence="4 5" key="1">
    <citation type="submission" date="2024-02" db="EMBL/GenBank/DDBJ databases">
        <authorList>
            <person name="Daric V."/>
            <person name="Darras S."/>
        </authorList>
    </citation>
    <scope>NUCLEOTIDE SEQUENCE [LARGE SCALE GENOMIC DNA]</scope>
</reference>
<dbReference type="Gene3D" id="3.40.50.300">
    <property type="entry name" value="P-loop containing nucleotide triphosphate hydrolases"/>
    <property type="match status" value="1"/>
</dbReference>
<dbReference type="SUPFAM" id="SSF52540">
    <property type="entry name" value="P-loop containing nucleoside triphosphate hydrolases"/>
    <property type="match status" value="1"/>
</dbReference>
<keyword evidence="5" id="KW-1185">Reference proteome</keyword>
<feature type="region of interest" description="Disordered" evidence="3">
    <location>
        <begin position="225"/>
        <end position="245"/>
    </location>
</feature>
<organism evidence="4 5">
    <name type="scientific">Clavelina lepadiformis</name>
    <name type="common">Light-bulb sea squirt</name>
    <name type="synonym">Ascidia lepadiformis</name>
    <dbReference type="NCBI Taxonomy" id="159417"/>
    <lineage>
        <taxon>Eukaryota</taxon>
        <taxon>Metazoa</taxon>
        <taxon>Chordata</taxon>
        <taxon>Tunicata</taxon>
        <taxon>Ascidiacea</taxon>
        <taxon>Aplousobranchia</taxon>
        <taxon>Clavelinidae</taxon>
        <taxon>Clavelina</taxon>
    </lineage>
</organism>
<protein>
    <recommendedName>
        <fullName evidence="6">ADP-ribosylation factor-like protein 13B</fullName>
    </recommendedName>
</protein>
<dbReference type="InterPro" id="IPR006689">
    <property type="entry name" value="Small_GTPase_ARF/SAR"/>
</dbReference>
<dbReference type="PRINTS" id="PR00328">
    <property type="entry name" value="SAR1GTPBP"/>
</dbReference>
<dbReference type="PANTHER" id="PTHR46090:SF2">
    <property type="entry name" value="ADP-RIBOSYLATION FACTOR-LIKE PROTEIN 13B"/>
    <property type="match status" value="1"/>
</dbReference>
<dbReference type="EMBL" id="CAWYQH010000106">
    <property type="protein sequence ID" value="CAK8687941.1"/>
    <property type="molecule type" value="Genomic_DNA"/>
</dbReference>
<keyword evidence="2" id="KW-0342">GTP-binding</keyword>
<dbReference type="InterPro" id="IPR005225">
    <property type="entry name" value="Small_GTP-bd"/>
</dbReference>
<keyword evidence="1" id="KW-0547">Nucleotide-binding</keyword>
<evidence type="ECO:0000256" key="1">
    <source>
        <dbReference type="ARBA" id="ARBA00022741"/>
    </source>
</evidence>
<evidence type="ECO:0000256" key="3">
    <source>
        <dbReference type="SAM" id="MobiDB-lite"/>
    </source>
</evidence>
<name>A0ABP0G7Z5_CLALP</name>
<evidence type="ECO:0000313" key="4">
    <source>
        <dbReference type="EMBL" id="CAK8687941.1"/>
    </source>
</evidence>
<dbReference type="PROSITE" id="PS51417">
    <property type="entry name" value="ARF"/>
    <property type="match status" value="1"/>
</dbReference>
<sequence length="468" mass="51412">MIDSMGNCFPWSKGKLRGNISLMIVGLDNAGKTTAANRVRGASIQHVAPTVGFSPETFKFGKFNVTLIDLGGGRRIRDIWKNYLAEIHAVIYVVDSTDVERAEESKNELTQLLSNPLVKEKPVLLLANKQDKDGAMGEADVCDLLNLEEIVNDNRCLCKVELITATAQSKKDRTLQNAMTWLVNQVAGMYEDLNARVERDIEERDIQIEEDRIARAERVRIRREERARKEEEEAAQNQVGSSNENIHVVAQVNGTDDATNALNERHVVDNQHRQDLTTSNQNGMLPILPEEESQTGRSLSTNGNSARSVKSGLGDELLDEEEPSLPGSSQSKRTCPGEDSGTESYRRVQSRLSDIVRDTPSICATPSGEADINASDKDEAASIQGKKKGKRSNRVSPMPDHPHAIVLAPLKPKGKLSPLASTESGSMQSQSSQDLGVVRKLVTTSDYNPLPPLKLSKPNVESDDDILV</sequence>
<evidence type="ECO:0008006" key="6">
    <source>
        <dbReference type="Google" id="ProtNLM"/>
    </source>
</evidence>
<proteinExistence type="predicted"/>